<feature type="repeat" description="ANK" evidence="3">
    <location>
        <begin position="189"/>
        <end position="221"/>
    </location>
</feature>
<feature type="repeat" description="ANK" evidence="3">
    <location>
        <begin position="261"/>
        <end position="293"/>
    </location>
</feature>
<keyword evidence="5" id="KW-1185">Reference proteome</keyword>
<dbReference type="InterPro" id="IPR036770">
    <property type="entry name" value="Ankyrin_rpt-contain_sf"/>
</dbReference>
<dbReference type="Pfam" id="PF12796">
    <property type="entry name" value="Ank_2"/>
    <property type="match status" value="1"/>
</dbReference>
<dbReference type="SUPFAM" id="SSF48403">
    <property type="entry name" value="Ankyrin repeat"/>
    <property type="match status" value="1"/>
</dbReference>
<dbReference type="SMART" id="SM00248">
    <property type="entry name" value="ANK"/>
    <property type="match status" value="7"/>
</dbReference>
<gene>
    <name evidence="4" type="ORF">FOL47_009045</name>
</gene>
<evidence type="ECO:0000313" key="5">
    <source>
        <dbReference type="Proteomes" id="UP000591131"/>
    </source>
</evidence>
<name>A0A7J6LAW2_PERCH</name>
<comment type="caution">
    <text evidence="4">The sequence shown here is derived from an EMBL/GenBank/DDBJ whole genome shotgun (WGS) entry which is preliminary data.</text>
</comment>
<dbReference type="AlphaFoldDB" id="A0A7J6LAW2"/>
<dbReference type="InterPro" id="IPR002110">
    <property type="entry name" value="Ankyrin_rpt"/>
</dbReference>
<keyword evidence="1" id="KW-0677">Repeat</keyword>
<dbReference type="PANTHER" id="PTHR24123:SF33">
    <property type="entry name" value="PROTEIN HOS4"/>
    <property type="match status" value="1"/>
</dbReference>
<accession>A0A7J6LAW2</accession>
<dbReference type="PROSITE" id="PS50297">
    <property type="entry name" value="ANK_REP_REGION"/>
    <property type="match status" value="2"/>
</dbReference>
<dbReference type="OrthoDB" id="409865at2759"/>
<proteinExistence type="predicted"/>
<reference evidence="4 5" key="1">
    <citation type="submission" date="2020-04" db="EMBL/GenBank/DDBJ databases">
        <title>Perkinsus chesapeaki whole genome sequence.</title>
        <authorList>
            <person name="Bogema D.R."/>
        </authorList>
    </citation>
    <scope>NUCLEOTIDE SEQUENCE [LARGE SCALE GENOMIC DNA]</scope>
    <source>
        <strain evidence="4">ATCC PRA-425</strain>
    </source>
</reference>
<sequence length="536" mass="58422">FTCSSMETLMVVSDSNLRGVPSPTAICGEIHIPIDGVLYETRLEALHAAIEKNQLSAVNRQLAISSPDALVLDECYSPHAVRSCRTPLRHAAFRGNARIVETLLEQPRTSAMAHYTDDGWSAIHSAAFQGQDEILITFLTKSADVHSSARFDGFGVLHIVAEVCNKRLGNDGADVMAEALKSTRGKLMYDWTPLHICCLKGKVRAAQLLLKAGAKASARTGAVCIHSVTFNDISSGRVRVDKIDPDNDADEGASDLDMTDEGLLPIHLAALGGHYNTVTMLLKYSSGGDMSAVMTLKHHWTLLHCAVWGGNVALVQEICRITNRKFVNTRDRRSDGSQWTPIAIAVARQNIEMVQCLLSFGADPTETIKLADFPGTQFVSNYPEIHDQSGDCPCDWSTEDDDITLMHLAVVAGDLAMLRCLVPIVSERHRREEVLAAKGSLKSGSDRKGLAADVGFINKNANDNKRNDPLGLLTAQGWSCAALAVLLHTVDPETRLQLRFVKGTIANKETCNRKEVSAYLALEIIEQVGLKFKRVG</sequence>
<evidence type="ECO:0000256" key="3">
    <source>
        <dbReference type="PROSITE-ProRule" id="PRU00023"/>
    </source>
</evidence>
<dbReference type="Gene3D" id="1.25.40.20">
    <property type="entry name" value="Ankyrin repeat-containing domain"/>
    <property type="match status" value="3"/>
</dbReference>
<dbReference type="Proteomes" id="UP000591131">
    <property type="component" value="Unassembled WGS sequence"/>
</dbReference>
<evidence type="ECO:0000256" key="2">
    <source>
        <dbReference type="ARBA" id="ARBA00023043"/>
    </source>
</evidence>
<protein>
    <recommendedName>
        <fullName evidence="6">Ankyrin Repeat Protein</fullName>
    </recommendedName>
</protein>
<dbReference type="PROSITE" id="PS50088">
    <property type="entry name" value="ANK_REPEAT"/>
    <property type="match status" value="3"/>
</dbReference>
<dbReference type="EMBL" id="JAAPAO010000608">
    <property type="protein sequence ID" value="KAF4656286.1"/>
    <property type="molecule type" value="Genomic_DNA"/>
</dbReference>
<dbReference type="Pfam" id="PF00023">
    <property type="entry name" value="Ank"/>
    <property type="match status" value="3"/>
</dbReference>
<keyword evidence="2 3" id="KW-0040">ANK repeat</keyword>
<dbReference type="PANTHER" id="PTHR24123">
    <property type="entry name" value="ANKYRIN REPEAT-CONTAINING"/>
    <property type="match status" value="1"/>
</dbReference>
<feature type="non-terminal residue" evidence="4">
    <location>
        <position position="536"/>
    </location>
</feature>
<feature type="repeat" description="ANK" evidence="3">
    <location>
        <begin position="118"/>
        <end position="150"/>
    </location>
</feature>
<organism evidence="4 5">
    <name type="scientific">Perkinsus chesapeaki</name>
    <name type="common">Clam parasite</name>
    <name type="synonym">Perkinsus andrewsi</name>
    <dbReference type="NCBI Taxonomy" id="330153"/>
    <lineage>
        <taxon>Eukaryota</taxon>
        <taxon>Sar</taxon>
        <taxon>Alveolata</taxon>
        <taxon>Perkinsozoa</taxon>
        <taxon>Perkinsea</taxon>
        <taxon>Perkinsida</taxon>
        <taxon>Perkinsidae</taxon>
        <taxon>Perkinsus</taxon>
    </lineage>
</organism>
<evidence type="ECO:0008006" key="6">
    <source>
        <dbReference type="Google" id="ProtNLM"/>
    </source>
</evidence>
<evidence type="ECO:0000313" key="4">
    <source>
        <dbReference type="EMBL" id="KAF4656286.1"/>
    </source>
</evidence>
<dbReference type="InterPro" id="IPR051165">
    <property type="entry name" value="Multifunctional_ANK_Repeat"/>
</dbReference>
<evidence type="ECO:0000256" key="1">
    <source>
        <dbReference type="ARBA" id="ARBA00022737"/>
    </source>
</evidence>